<sequence>MFELQLPSKEIQCVFYKIVSWFLVIFLIGFSTGLYSTKRWIIEPRLKEAISIGALVANGTVYDLKERIGE</sequence>
<accession>A0A6M3MB17</accession>
<evidence type="ECO:0000313" key="4">
    <source>
        <dbReference type="EMBL" id="QJB01992.1"/>
    </source>
</evidence>
<evidence type="ECO:0000256" key="1">
    <source>
        <dbReference type="SAM" id="Phobius"/>
    </source>
</evidence>
<gene>
    <name evidence="4" type="ORF">MM171B01597_0007</name>
    <name evidence="3" type="ORF">MM415A02499_0004</name>
    <name evidence="2" type="ORF">MM415B01433_0028</name>
</gene>
<dbReference type="AlphaFoldDB" id="A0A6M3MB17"/>
<evidence type="ECO:0000313" key="3">
    <source>
        <dbReference type="EMBL" id="QJA73059.1"/>
    </source>
</evidence>
<proteinExistence type="predicted"/>
<reference evidence="4" key="1">
    <citation type="submission" date="2020-03" db="EMBL/GenBank/DDBJ databases">
        <title>The deep terrestrial virosphere.</title>
        <authorList>
            <person name="Holmfeldt K."/>
            <person name="Nilsson E."/>
            <person name="Simone D."/>
            <person name="Lopez-Fernandez M."/>
            <person name="Wu X."/>
            <person name="de Brujin I."/>
            <person name="Lundin D."/>
            <person name="Andersson A."/>
            <person name="Bertilsson S."/>
            <person name="Dopson M."/>
        </authorList>
    </citation>
    <scope>NUCLEOTIDE SEQUENCE</scope>
    <source>
        <strain evidence="4">MM171B01597</strain>
        <strain evidence="3">MM415A02499</strain>
        <strain evidence="2">MM415B01433</strain>
    </source>
</reference>
<name>A0A6M3MB17_9ZZZZ</name>
<protein>
    <submittedName>
        <fullName evidence="4">Uncharacterized protein</fullName>
    </submittedName>
</protein>
<evidence type="ECO:0000313" key="2">
    <source>
        <dbReference type="EMBL" id="QJA58637.1"/>
    </source>
</evidence>
<dbReference type="EMBL" id="MT141332">
    <property type="protein sequence ID" value="QJA58637.1"/>
    <property type="molecule type" value="Genomic_DNA"/>
</dbReference>
<dbReference type="EMBL" id="MT143750">
    <property type="protein sequence ID" value="QJB01992.1"/>
    <property type="molecule type" value="Genomic_DNA"/>
</dbReference>
<dbReference type="EMBL" id="MT141999">
    <property type="protein sequence ID" value="QJA73059.1"/>
    <property type="molecule type" value="Genomic_DNA"/>
</dbReference>
<keyword evidence="1" id="KW-1133">Transmembrane helix</keyword>
<organism evidence="4">
    <name type="scientific">viral metagenome</name>
    <dbReference type="NCBI Taxonomy" id="1070528"/>
    <lineage>
        <taxon>unclassified sequences</taxon>
        <taxon>metagenomes</taxon>
        <taxon>organismal metagenomes</taxon>
    </lineage>
</organism>
<keyword evidence="1" id="KW-0812">Transmembrane</keyword>
<keyword evidence="1" id="KW-0472">Membrane</keyword>
<feature type="transmembrane region" description="Helical" evidence="1">
    <location>
        <begin position="14"/>
        <end position="35"/>
    </location>
</feature>